<feature type="compositionally biased region" description="Low complexity" evidence="1">
    <location>
        <begin position="689"/>
        <end position="701"/>
    </location>
</feature>
<evidence type="ECO:0000313" key="2">
    <source>
        <dbReference type="EMBL" id="MBW4661180.1"/>
    </source>
</evidence>
<comment type="caution">
    <text evidence="2">The sequence shown here is derived from an EMBL/GenBank/DDBJ whole genome shotgun (WGS) entry which is preliminary data.</text>
</comment>
<feature type="compositionally biased region" description="Polar residues" evidence="1">
    <location>
        <begin position="679"/>
        <end position="688"/>
    </location>
</feature>
<dbReference type="AlphaFoldDB" id="A0A951QEP3"/>
<name>A0A951QEP3_9CYAN</name>
<evidence type="ECO:0000256" key="1">
    <source>
        <dbReference type="SAM" id="MobiDB-lite"/>
    </source>
</evidence>
<sequence length="1100" mass="121108">MSNAVDHYSSNYASALGRWVSQTFEPRGLQVKFRLRGNNLHLLCQAQPCPDRGTLLLWLIPVLQKTDFKTLLSEAHTPIYRVQLYGCLPGAGQPAWTAAIHLNQLDRHLKQMQQGIRRSSLPELDAHQLDPIDPQKISATRAVGKLQLANRPALQGKAAQGSSHQENSALARSNRSLAQQGEEVAIASYLSETLSDLGVAVRVSAKTVPYLSPSTVQSGAIPLAAMTTKRLWISCGAAYSPDLSLVGEPITRRLRELEIQGYRDAVILFQVSGETQPDWKLRVDLTPPSEMLREWGRWGDVEAIRQLLNQAGASQGLRVATASLKESTLHLFCDIDSPTNLRKPAEPPDLSRSRQWISELLEPLAPQGIHAATLYGQMPQITGMEAPAWIDWLKLPAAQHPALSESAMALAQQGDWEAIAFLLHRLLNPDLDRYLMTGGIRLQLLPKQDLLHVMSEAPVCPEQHRVGQTIAKFLRQLKLPNLAGVRIYGRRSGQKLPLWSFGVDFVSRHRLVPEATPEFVATDSFVHDLMTPADESALRPDLTPADIHSVWKRFQQRLKNGTEQILVRSFLFTPTPQTQVLAVASAGSNSQTRIAAVWGMVGILLMLQANWLAGQMLQAQPKPKPSAPSDSTAPVLSSTLPTDLAEQPTPQAQPQPPTQAASPKITLRRSPQDGIFNSEGFTRSTASNSSLAKPADSADAPPQSPPLQKRSSLPYTAIQPEASQITAAILAAEPTLPSFNSHQMDEKLKLYYQYIKENGKPPDVLVMGSSRALRGIDPAALKQSLADLGYADLSIFNFGINGATAQVADLLVQQLLTPDQLPRLILWADGARAFNSGGGDVTFNGIAASEGYRQLTAGQFPIPKLTAELPTAPTQPKNGINISLTSSYEAIDRWFSSQLAEISGTYDQRDRLKHLFQENFSQILPTAAIETSPVSAVSPNSAQAIPAHSAAQSILVNPDGFLSLPMQFNPATYYQKYARVTGQYDGDYENFRIAGRQETALRSLLQYAQTRNIPVVFVNLPLTEDYLDPARRQHEQEFKEYMVKLSLSQPGFAFRDLGEIWTTKYGYFSDPSHLNRYGAYAISYRLAQDPLIPWVGKVKN</sequence>
<dbReference type="EMBL" id="JAHHHD010000031">
    <property type="protein sequence ID" value="MBW4661180.1"/>
    <property type="molecule type" value="Genomic_DNA"/>
</dbReference>
<reference evidence="2" key="2">
    <citation type="journal article" date="2022" name="Microbiol. Resour. Announc.">
        <title>Metagenome Sequencing to Explore Phylogenomics of Terrestrial Cyanobacteria.</title>
        <authorList>
            <person name="Ward R.D."/>
            <person name="Stajich J.E."/>
            <person name="Johansen J.R."/>
            <person name="Huntemann M."/>
            <person name="Clum A."/>
            <person name="Foster B."/>
            <person name="Foster B."/>
            <person name="Roux S."/>
            <person name="Palaniappan K."/>
            <person name="Varghese N."/>
            <person name="Mukherjee S."/>
            <person name="Reddy T.B.K."/>
            <person name="Daum C."/>
            <person name="Copeland A."/>
            <person name="Chen I.A."/>
            <person name="Ivanova N.N."/>
            <person name="Kyrpides N.C."/>
            <person name="Shapiro N."/>
            <person name="Eloe-Fadrosh E.A."/>
            <person name="Pietrasiak N."/>
        </authorList>
    </citation>
    <scope>NUCLEOTIDE SEQUENCE</scope>
    <source>
        <strain evidence="2">UHER 2000/2452</strain>
    </source>
</reference>
<feature type="compositionally biased region" description="Polar residues" evidence="1">
    <location>
        <begin position="628"/>
        <end position="641"/>
    </location>
</feature>
<evidence type="ECO:0008006" key="4">
    <source>
        <dbReference type="Google" id="ProtNLM"/>
    </source>
</evidence>
<feature type="region of interest" description="Disordered" evidence="1">
    <location>
        <begin position="154"/>
        <end position="174"/>
    </location>
</feature>
<gene>
    <name evidence="2" type="ORF">KME15_21090</name>
</gene>
<organism evidence="2 3">
    <name type="scientific">Drouetiella hepatica Uher 2000/2452</name>
    <dbReference type="NCBI Taxonomy" id="904376"/>
    <lineage>
        <taxon>Bacteria</taxon>
        <taxon>Bacillati</taxon>
        <taxon>Cyanobacteriota</taxon>
        <taxon>Cyanophyceae</taxon>
        <taxon>Oculatellales</taxon>
        <taxon>Oculatellaceae</taxon>
        <taxon>Drouetiella</taxon>
    </lineage>
</organism>
<reference evidence="2" key="1">
    <citation type="submission" date="2021-05" db="EMBL/GenBank/DDBJ databases">
        <authorList>
            <person name="Pietrasiak N."/>
            <person name="Ward R."/>
            <person name="Stajich J.E."/>
            <person name="Kurbessoian T."/>
        </authorList>
    </citation>
    <scope>NUCLEOTIDE SEQUENCE</scope>
    <source>
        <strain evidence="2">UHER 2000/2452</strain>
    </source>
</reference>
<proteinExistence type="predicted"/>
<dbReference type="SUPFAM" id="SSF52266">
    <property type="entry name" value="SGNH hydrolase"/>
    <property type="match status" value="1"/>
</dbReference>
<dbReference type="Proteomes" id="UP000757435">
    <property type="component" value="Unassembled WGS sequence"/>
</dbReference>
<protein>
    <recommendedName>
        <fullName evidence="4">DUF1574 domain-containing protein</fullName>
    </recommendedName>
</protein>
<feature type="region of interest" description="Disordered" evidence="1">
    <location>
        <begin position="619"/>
        <end position="711"/>
    </location>
</feature>
<evidence type="ECO:0000313" key="3">
    <source>
        <dbReference type="Proteomes" id="UP000757435"/>
    </source>
</evidence>
<accession>A0A951QEP3</accession>
<feature type="compositionally biased region" description="Polar residues" evidence="1">
    <location>
        <begin position="160"/>
        <end position="174"/>
    </location>
</feature>